<sequence length="240" mass="26872">MWEDILDLNVEKVIALNPDLVIGLANSMIHTNLKSQFEELGINIVYVKGGDARNDEEVFRDIMIIASIFGVEDRARELIDDIKNEISSVVNQLQALNITRPKVLVLLGPPSWGLWSVGGDTYLGWIIEKVGGVNIADRYSGWPQLSIEYVLEQDPEVIIITLTDTEINVEDVINEIRGSYLSETKAFKEGRIYVVAQEANDILVRPGPRIGKAVNLMAQILHPKIFGEPNISLVYKMRTS</sequence>
<dbReference type="EMBL" id="DSGT01000007">
    <property type="protein sequence ID" value="HEW53023.1"/>
    <property type="molecule type" value="Genomic_DNA"/>
</dbReference>
<accession>A0A7C2Z1G9</accession>
<evidence type="ECO:0000259" key="1">
    <source>
        <dbReference type="PROSITE" id="PS50983"/>
    </source>
</evidence>
<feature type="domain" description="Fe/B12 periplasmic-binding" evidence="1">
    <location>
        <begin position="1"/>
        <end position="225"/>
    </location>
</feature>
<comment type="caution">
    <text evidence="2">The sequence shown here is derived from an EMBL/GenBank/DDBJ whole genome shotgun (WGS) entry which is preliminary data.</text>
</comment>
<dbReference type="SUPFAM" id="SSF53807">
    <property type="entry name" value="Helical backbone' metal receptor"/>
    <property type="match status" value="1"/>
</dbReference>
<dbReference type="PROSITE" id="PS50983">
    <property type="entry name" value="FE_B12_PBP"/>
    <property type="match status" value="1"/>
</dbReference>
<dbReference type="GO" id="GO:0071281">
    <property type="term" value="P:cellular response to iron ion"/>
    <property type="evidence" value="ECO:0007669"/>
    <property type="project" value="TreeGrafter"/>
</dbReference>
<dbReference type="PANTHER" id="PTHR30535">
    <property type="entry name" value="VITAMIN B12-BINDING PROTEIN"/>
    <property type="match status" value="1"/>
</dbReference>
<dbReference type="PANTHER" id="PTHR30535:SF34">
    <property type="entry name" value="MOLYBDATE-BINDING PROTEIN MOLA"/>
    <property type="match status" value="1"/>
</dbReference>
<dbReference type="Gene3D" id="3.40.50.1980">
    <property type="entry name" value="Nitrogenase molybdenum iron protein domain"/>
    <property type="match status" value="2"/>
</dbReference>
<dbReference type="AlphaFoldDB" id="A0A7C2Z1G9"/>
<proteinExistence type="predicted"/>
<organism evidence="2">
    <name type="scientific">Ignisphaera aggregans</name>
    <dbReference type="NCBI Taxonomy" id="334771"/>
    <lineage>
        <taxon>Archaea</taxon>
        <taxon>Thermoproteota</taxon>
        <taxon>Thermoprotei</taxon>
        <taxon>Desulfurococcales</taxon>
        <taxon>Desulfurococcaceae</taxon>
        <taxon>Ignisphaera</taxon>
    </lineage>
</organism>
<gene>
    <name evidence="2" type="ORF">ENO77_02470</name>
</gene>
<dbReference type="InterPro" id="IPR002491">
    <property type="entry name" value="ABC_transptr_periplasmic_BD"/>
</dbReference>
<name>A0A7C2Z1G9_9CREN</name>
<dbReference type="InterPro" id="IPR050902">
    <property type="entry name" value="ABC_Transporter_SBP"/>
</dbReference>
<evidence type="ECO:0000313" key="2">
    <source>
        <dbReference type="EMBL" id="HEW53023.1"/>
    </source>
</evidence>
<reference evidence="2" key="1">
    <citation type="journal article" date="2020" name="mSystems">
        <title>Genome- and Community-Level Interaction Insights into Carbon Utilization and Element Cycling Functions of Hydrothermarchaeota in Hydrothermal Sediment.</title>
        <authorList>
            <person name="Zhou Z."/>
            <person name="Liu Y."/>
            <person name="Xu W."/>
            <person name="Pan J."/>
            <person name="Luo Z.H."/>
            <person name="Li M."/>
        </authorList>
    </citation>
    <scope>NUCLEOTIDE SEQUENCE [LARGE SCALE GENOMIC DNA]</scope>
    <source>
        <strain evidence="2">SpSt-16</strain>
    </source>
</reference>
<dbReference type="Pfam" id="PF01497">
    <property type="entry name" value="Peripla_BP_2"/>
    <property type="match status" value="1"/>
</dbReference>
<protein>
    <recommendedName>
        <fullName evidence="1">Fe/B12 periplasmic-binding domain-containing protein</fullName>
    </recommendedName>
</protein>